<dbReference type="InterPro" id="IPR043502">
    <property type="entry name" value="DNA/RNA_pol_sf"/>
</dbReference>
<dbReference type="CDD" id="cd01650">
    <property type="entry name" value="RT_nLTR_like"/>
    <property type="match status" value="1"/>
</dbReference>
<dbReference type="SUPFAM" id="SSF56672">
    <property type="entry name" value="DNA/RNA polymerases"/>
    <property type="match status" value="1"/>
</dbReference>
<evidence type="ECO:0000313" key="2">
    <source>
        <dbReference type="EMBL" id="CAL4158822.1"/>
    </source>
</evidence>
<evidence type="ECO:0000313" key="3">
    <source>
        <dbReference type="Proteomes" id="UP001497623"/>
    </source>
</evidence>
<dbReference type="Proteomes" id="UP001497623">
    <property type="component" value="Unassembled WGS sequence"/>
</dbReference>
<organism evidence="2 3">
    <name type="scientific">Meganyctiphanes norvegica</name>
    <name type="common">Northern krill</name>
    <name type="synonym">Thysanopoda norvegica</name>
    <dbReference type="NCBI Taxonomy" id="48144"/>
    <lineage>
        <taxon>Eukaryota</taxon>
        <taxon>Metazoa</taxon>
        <taxon>Ecdysozoa</taxon>
        <taxon>Arthropoda</taxon>
        <taxon>Crustacea</taxon>
        <taxon>Multicrustacea</taxon>
        <taxon>Malacostraca</taxon>
        <taxon>Eumalacostraca</taxon>
        <taxon>Eucarida</taxon>
        <taxon>Euphausiacea</taxon>
        <taxon>Euphausiidae</taxon>
        <taxon>Meganyctiphanes</taxon>
    </lineage>
</organism>
<dbReference type="Pfam" id="PF00078">
    <property type="entry name" value="RVT_1"/>
    <property type="match status" value="1"/>
</dbReference>
<feature type="non-terminal residue" evidence="2">
    <location>
        <position position="305"/>
    </location>
</feature>
<feature type="domain" description="Reverse transcriptase" evidence="1">
    <location>
        <begin position="65"/>
        <end position="305"/>
    </location>
</feature>
<dbReference type="EMBL" id="CAXKWB010042983">
    <property type="protein sequence ID" value="CAL4158822.1"/>
    <property type="molecule type" value="Genomic_DNA"/>
</dbReference>
<reference evidence="2 3" key="1">
    <citation type="submission" date="2024-05" db="EMBL/GenBank/DDBJ databases">
        <authorList>
            <person name="Wallberg A."/>
        </authorList>
    </citation>
    <scope>NUCLEOTIDE SEQUENCE [LARGE SCALE GENOMIC DNA]</scope>
</reference>
<sequence length="305" mass="34869">QNDAASYLQNRVHHTFLLNPISPYEVSSVIDDLKDNGNTVNAIATSVLVHSKHIISPLIAHLIDLFVQQGFFPDDIKLGCISPIFKSGDKEKASNYRPVCSLSPISKIIEKVIYNRMISFLDRYEIISNTQFGFRKNMGTETALLNYIEFLKSELTNYKYIISVFLDLSKAFDVIDHKILKMKLEYYGFRGKFLEFLMSFIKDRKYFVHINGINSDTKSVNIGVPQGSTLGPLLFLIYINDMIYCSNLFFLTQFADDSTATYSSTSLDHAIAIVEIEMKKILEWLAANKLIINLNKTHLMLFTNR</sequence>
<evidence type="ECO:0000259" key="1">
    <source>
        <dbReference type="PROSITE" id="PS50878"/>
    </source>
</evidence>
<name>A0AAV2S4J0_MEGNR</name>
<dbReference type="GO" id="GO:0071897">
    <property type="term" value="P:DNA biosynthetic process"/>
    <property type="evidence" value="ECO:0007669"/>
    <property type="project" value="UniProtKB-ARBA"/>
</dbReference>
<dbReference type="PANTHER" id="PTHR33332">
    <property type="entry name" value="REVERSE TRANSCRIPTASE DOMAIN-CONTAINING PROTEIN"/>
    <property type="match status" value="1"/>
</dbReference>
<gene>
    <name evidence="2" type="ORF">MNOR_LOCUS32133</name>
</gene>
<dbReference type="PROSITE" id="PS50878">
    <property type="entry name" value="RT_POL"/>
    <property type="match status" value="1"/>
</dbReference>
<feature type="non-terminal residue" evidence="2">
    <location>
        <position position="1"/>
    </location>
</feature>
<accession>A0AAV2S4J0</accession>
<keyword evidence="3" id="KW-1185">Reference proteome</keyword>
<proteinExistence type="predicted"/>
<protein>
    <recommendedName>
        <fullName evidence="1">Reverse transcriptase domain-containing protein</fullName>
    </recommendedName>
</protein>
<dbReference type="AlphaFoldDB" id="A0AAV2S4J0"/>
<dbReference type="InterPro" id="IPR000477">
    <property type="entry name" value="RT_dom"/>
</dbReference>
<comment type="caution">
    <text evidence="2">The sequence shown here is derived from an EMBL/GenBank/DDBJ whole genome shotgun (WGS) entry which is preliminary data.</text>
</comment>